<evidence type="ECO:0000313" key="2">
    <source>
        <dbReference type="Proteomes" id="UP000054858"/>
    </source>
</evidence>
<gene>
    <name evidence="1" type="ORF">Loak_1876</name>
</gene>
<dbReference type="PATRIC" id="fig|29423.5.peg.1967"/>
<reference evidence="1 2" key="1">
    <citation type="submission" date="2015-11" db="EMBL/GenBank/DDBJ databases">
        <title>Genomic analysis of 38 Legionella species identifies large and diverse effector repertoires.</title>
        <authorList>
            <person name="Burstein D."/>
            <person name="Amaro F."/>
            <person name="Zusman T."/>
            <person name="Lifshitz Z."/>
            <person name="Cohen O."/>
            <person name="Gilbert J.A."/>
            <person name="Pupko T."/>
            <person name="Shuman H.A."/>
            <person name="Segal G."/>
        </authorList>
    </citation>
    <scope>NUCLEOTIDE SEQUENCE [LARGE SCALE GENOMIC DNA]</scope>
    <source>
        <strain evidence="1 2">Oak Ridge-10</strain>
    </source>
</reference>
<dbReference type="Proteomes" id="UP000054858">
    <property type="component" value="Unassembled WGS sequence"/>
</dbReference>
<sequence>MTIHVFVGAGPANLHRALKIRRMDPDAKIVIVDKRLRPDSRDIDRVQARANIFRFENEVVTERLIADGVDSEALAPLTYDRDFSVPQGFQHHDDRVFSDKRFTQIQIRDLQLLLLQTLDRLGEPPLLLNQNVSTDSYAATKEGVLHLLEEHAAELGDLGAGELDIKIHAATGGLRDDDKKDSIVYPDKATQYMGETSPDVEAMPLVPTHGTTTFFIKDPETGASLLSCEQLEAAQRSLDATEWRKTLADYGWNLVRPPRIRVFYANDVLYIGAEIPVAMEEHSMQPRDYEHIVTEYTRAIAGLVFPSLRDQIAELPVNTYLRSRFATARGERGQVLTTTPPETVAWEAAERPVNIQIFNHGDSRYLPHYQTGSGFVTAFLQNEAYAEIYGQKTFSDLFAWAKEHGIIQDRVDESEVRLQYVRLISQSDDDITDEKILRVFKDELFMARSRDIIDENKEKVGRYFNALHSQALENLPSRFDDFLASYNKHQKCHIKKEELAGLDQRVVILQMLKTNNTGFLHEVLPWLLNKDFSHVDDKKILHIRDMHLLDLERNLPEIEQLEEVRKESTERLLTPRLVQTSPILAMEHEQLQDVIAKIADDFATNKALHHRANIFAFFIKGVHSDTIHAFVKELRAIHASSMPSPEDSPEHIRQHARQREEQLKYRFIEAVQKFQDKLEAGHSRRTLAELHKVMEAEFPTPSLRNIVL</sequence>
<name>A0A0W0X112_9GAMM</name>
<dbReference type="EMBL" id="LNYP01000029">
    <property type="protein sequence ID" value="KTD38200.1"/>
    <property type="molecule type" value="Genomic_DNA"/>
</dbReference>
<evidence type="ECO:0000313" key="1">
    <source>
        <dbReference type="EMBL" id="KTD38200.1"/>
    </source>
</evidence>
<dbReference type="RefSeq" id="WP_025384707.1">
    <property type="nucleotide sequence ID" value="NZ_LCUA01000003.1"/>
</dbReference>
<protein>
    <submittedName>
        <fullName evidence="1">Uncharacterized protein</fullName>
    </submittedName>
</protein>
<accession>A0A0W0X112</accession>
<comment type="caution">
    <text evidence="1">The sequence shown here is derived from an EMBL/GenBank/DDBJ whole genome shotgun (WGS) entry which is preliminary data.</text>
</comment>
<dbReference type="AlphaFoldDB" id="A0A0W0X112"/>
<organism evidence="1 2">
    <name type="scientific">Legionella oakridgensis</name>
    <dbReference type="NCBI Taxonomy" id="29423"/>
    <lineage>
        <taxon>Bacteria</taxon>
        <taxon>Pseudomonadati</taxon>
        <taxon>Pseudomonadota</taxon>
        <taxon>Gammaproteobacteria</taxon>
        <taxon>Legionellales</taxon>
        <taxon>Legionellaceae</taxon>
        <taxon>Legionella</taxon>
    </lineage>
</organism>
<proteinExistence type="predicted"/>